<evidence type="ECO:0000313" key="1">
    <source>
        <dbReference type="EMBL" id="GGI80008.1"/>
    </source>
</evidence>
<accession>A0A830EFH5</accession>
<organism evidence="1 2">
    <name type="scientific">Vulcanisaeta souniana JCM 11219</name>
    <dbReference type="NCBI Taxonomy" id="1293586"/>
    <lineage>
        <taxon>Archaea</taxon>
        <taxon>Thermoproteota</taxon>
        <taxon>Thermoprotei</taxon>
        <taxon>Thermoproteales</taxon>
        <taxon>Thermoproteaceae</taxon>
        <taxon>Vulcanisaeta</taxon>
    </lineage>
</organism>
<gene>
    <name evidence="1" type="ORF">GCM10007112_16210</name>
</gene>
<comment type="caution">
    <text evidence="1">The sequence shown here is derived from an EMBL/GenBank/DDBJ whole genome shotgun (WGS) entry which is preliminary data.</text>
</comment>
<dbReference type="EMBL" id="BMNM01000006">
    <property type="protein sequence ID" value="GGI80008.1"/>
    <property type="molecule type" value="Genomic_DNA"/>
</dbReference>
<protein>
    <submittedName>
        <fullName evidence="1">Uncharacterized protein</fullName>
    </submittedName>
</protein>
<dbReference type="OrthoDB" id="24451at2157"/>
<evidence type="ECO:0000313" key="2">
    <source>
        <dbReference type="Proteomes" id="UP000657075"/>
    </source>
</evidence>
<dbReference type="Proteomes" id="UP000657075">
    <property type="component" value="Unassembled WGS sequence"/>
</dbReference>
<sequence length="143" mass="16919">MFLNHNNAGVMEIEMRVYGIAIFEVNKDLDVAILDLENSGLHRLEYMEIDPDLAAYLDMAEEEFSDTLGKYRTIKDFVFEYENERLVLIRFFMQGKRVNKVLLVSLRAGTLRSIVRRLENVGWSRLFMFEIKKLMRSVKYTDH</sequence>
<reference evidence="1" key="1">
    <citation type="journal article" date="2014" name="Int. J. Syst. Evol. Microbiol.">
        <title>Complete genome sequence of Corynebacterium casei LMG S-19264T (=DSM 44701T), isolated from a smear-ripened cheese.</title>
        <authorList>
            <consortium name="US DOE Joint Genome Institute (JGI-PGF)"/>
            <person name="Walter F."/>
            <person name="Albersmeier A."/>
            <person name="Kalinowski J."/>
            <person name="Ruckert C."/>
        </authorList>
    </citation>
    <scope>NUCLEOTIDE SEQUENCE</scope>
    <source>
        <strain evidence="1">JCM 11219</strain>
    </source>
</reference>
<name>A0A830EFH5_9CREN</name>
<proteinExistence type="predicted"/>
<reference evidence="1" key="2">
    <citation type="submission" date="2020-09" db="EMBL/GenBank/DDBJ databases">
        <authorList>
            <person name="Sun Q."/>
            <person name="Ohkuma M."/>
        </authorList>
    </citation>
    <scope>NUCLEOTIDE SEQUENCE</scope>
    <source>
        <strain evidence="1">JCM 11219</strain>
    </source>
</reference>
<dbReference type="AlphaFoldDB" id="A0A830EFH5"/>